<feature type="region of interest" description="Disordered" evidence="2">
    <location>
        <begin position="37"/>
        <end position="63"/>
    </location>
</feature>
<dbReference type="OrthoDB" id="8598182at2759"/>
<dbReference type="InterPro" id="IPR033575">
    <property type="entry name" value="DDA1-like"/>
</dbReference>
<dbReference type="InterPro" id="IPR018276">
    <property type="entry name" value="DDA1_dom"/>
</dbReference>
<reference evidence="4 5" key="1">
    <citation type="journal article" date="2019" name="Genome Biol. Evol.">
        <title>Insights into the evolution of the New World diploid cottons (Gossypium, subgenus Houzingenia) based on genome sequencing.</title>
        <authorList>
            <person name="Grover C.E."/>
            <person name="Arick M.A. 2nd"/>
            <person name="Thrash A."/>
            <person name="Conover J.L."/>
            <person name="Sanders W.S."/>
            <person name="Peterson D.G."/>
            <person name="Frelichowski J.E."/>
            <person name="Scheffler J.A."/>
            <person name="Scheffler B.E."/>
            <person name="Wendel J.F."/>
        </authorList>
    </citation>
    <scope>NUCLEOTIDE SEQUENCE [LARGE SCALE GENOMIC DNA]</scope>
    <source>
        <strain evidence="4">5</strain>
        <tissue evidence="4">Leaf</tissue>
    </source>
</reference>
<dbReference type="GO" id="GO:0080008">
    <property type="term" value="C:Cul4-RING E3 ubiquitin ligase complex"/>
    <property type="evidence" value="ECO:0007669"/>
    <property type="project" value="TreeGrafter"/>
</dbReference>
<proteinExistence type="inferred from homology"/>
<accession>A0A7J9BKV6</accession>
<dbReference type="PANTHER" id="PTHR31879">
    <property type="entry name" value="DET1- AND DDB1-ASSOCIATED PROTEIN 1"/>
    <property type="match status" value="1"/>
</dbReference>
<sequence>MHPNLSDILGAGQKPSFHSSPMGSMLGNLPSFDSHNFSQLRPSDPSNPSKIVPSTYRPTHSRTLPPPNQGIEWIFFLHVFTFETIDHFELKRDILGTLNFFSGNFLARLLSGMLNVKLMFESRIIATEGKNILIRNIYQRAEEKVSSSGFSFF</sequence>
<protein>
    <recommendedName>
        <fullName evidence="3">DET1- and DDB1-associated protein 1 domain-containing protein</fullName>
    </recommendedName>
</protein>
<dbReference type="Proteomes" id="UP000593579">
    <property type="component" value="Unassembled WGS sequence"/>
</dbReference>
<feature type="compositionally biased region" description="Polar residues" evidence="2">
    <location>
        <begin position="37"/>
        <end position="49"/>
    </location>
</feature>
<evidence type="ECO:0000256" key="2">
    <source>
        <dbReference type="SAM" id="MobiDB-lite"/>
    </source>
</evidence>
<comment type="similarity">
    <text evidence="1">Belongs to the DDA1 family.</text>
</comment>
<feature type="domain" description="DET1- and DDB1-associated protein 1" evidence="3">
    <location>
        <begin position="24"/>
        <end position="72"/>
    </location>
</feature>
<gene>
    <name evidence="4" type="ORF">Gogos_010322</name>
</gene>
<evidence type="ECO:0000259" key="3">
    <source>
        <dbReference type="Pfam" id="PF10172"/>
    </source>
</evidence>
<dbReference type="EMBL" id="JABEZY010000004">
    <property type="protein sequence ID" value="MBA0736832.1"/>
    <property type="molecule type" value="Genomic_DNA"/>
</dbReference>
<dbReference type="GO" id="GO:0032436">
    <property type="term" value="P:positive regulation of proteasomal ubiquitin-dependent protein catabolic process"/>
    <property type="evidence" value="ECO:0007669"/>
    <property type="project" value="TreeGrafter"/>
</dbReference>
<name>A0A7J9BKV6_GOSGO</name>
<keyword evidence="5" id="KW-1185">Reference proteome</keyword>
<dbReference type="PANTHER" id="PTHR31879:SF8">
    <property type="entry name" value="DET1- AND DDB1-ASSOCIATED PROTEIN 1"/>
    <property type="match status" value="1"/>
</dbReference>
<dbReference type="AlphaFoldDB" id="A0A7J9BKV6"/>
<dbReference type="Pfam" id="PF10172">
    <property type="entry name" value="DDA1"/>
    <property type="match status" value="1"/>
</dbReference>
<evidence type="ECO:0000313" key="5">
    <source>
        <dbReference type="Proteomes" id="UP000593579"/>
    </source>
</evidence>
<evidence type="ECO:0000256" key="1">
    <source>
        <dbReference type="ARBA" id="ARBA00008042"/>
    </source>
</evidence>
<comment type="caution">
    <text evidence="4">The sequence shown here is derived from an EMBL/GenBank/DDBJ whole genome shotgun (WGS) entry which is preliminary data.</text>
</comment>
<organism evidence="4 5">
    <name type="scientific">Gossypium gossypioides</name>
    <name type="common">Mexican cotton</name>
    <name type="synonym">Selera gossypioides</name>
    <dbReference type="NCBI Taxonomy" id="34282"/>
    <lineage>
        <taxon>Eukaryota</taxon>
        <taxon>Viridiplantae</taxon>
        <taxon>Streptophyta</taxon>
        <taxon>Embryophyta</taxon>
        <taxon>Tracheophyta</taxon>
        <taxon>Spermatophyta</taxon>
        <taxon>Magnoliopsida</taxon>
        <taxon>eudicotyledons</taxon>
        <taxon>Gunneridae</taxon>
        <taxon>Pentapetalae</taxon>
        <taxon>rosids</taxon>
        <taxon>malvids</taxon>
        <taxon>Malvales</taxon>
        <taxon>Malvaceae</taxon>
        <taxon>Malvoideae</taxon>
        <taxon>Gossypium</taxon>
    </lineage>
</organism>
<evidence type="ECO:0000313" key="4">
    <source>
        <dbReference type="EMBL" id="MBA0736832.1"/>
    </source>
</evidence>